<proteinExistence type="predicted"/>
<dbReference type="EMBL" id="BK016195">
    <property type="protein sequence ID" value="DAG01591.1"/>
    <property type="molecule type" value="Genomic_DNA"/>
</dbReference>
<organism evidence="2">
    <name type="scientific">Myoviridae sp. ctKkB1</name>
    <dbReference type="NCBI Taxonomy" id="2825081"/>
    <lineage>
        <taxon>Viruses</taxon>
        <taxon>Duplodnaviria</taxon>
        <taxon>Heunggongvirae</taxon>
        <taxon>Uroviricota</taxon>
        <taxon>Caudoviricetes</taxon>
    </lineage>
</organism>
<keyword evidence="1" id="KW-0812">Transmembrane</keyword>
<sequence length="55" mass="6219">MALKFAIQTVFEIAVVVLIIYGFIKEDKLIAFEDRVRAKIRAKRSGHNAATGKDR</sequence>
<protein>
    <submittedName>
        <fullName evidence="2">Uncharacterized protein</fullName>
    </submittedName>
</protein>
<name>A0A8S5V4Q4_9CAUD</name>
<evidence type="ECO:0000313" key="2">
    <source>
        <dbReference type="EMBL" id="DAG01591.1"/>
    </source>
</evidence>
<accession>A0A8S5V4Q4</accession>
<keyword evidence="1" id="KW-0472">Membrane</keyword>
<feature type="transmembrane region" description="Helical" evidence="1">
    <location>
        <begin position="6"/>
        <end position="24"/>
    </location>
</feature>
<reference evidence="2" key="1">
    <citation type="journal article" date="2021" name="Proc. Natl. Acad. Sci. U.S.A.">
        <title>A Catalog of Tens of Thousands of Viruses from Human Metagenomes Reveals Hidden Associations with Chronic Diseases.</title>
        <authorList>
            <person name="Tisza M.J."/>
            <person name="Buck C.B."/>
        </authorList>
    </citation>
    <scope>NUCLEOTIDE SEQUENCE</scope>
    <source>
        <strain evidence="2">CtKkB1</strain>
    </source>
</reference>
<keyword evidence="1" id="KW-1133">Transmembrane helix</keyword>
<evidence type="ECO:0000256" key="1">
    <source>
        <dbReference type="SAM" id="Phobius"/>
    </source>
</evidence>